<evidence type="ECO:0000313" key="15">
    <source>
        <dbReference type="Proteomes" id="UP000218209"/>
    </source>
</evidence>
<protein>
    <recommendedName>
        <fullName evidence="3">catalase</fullName>
        <ecNumber evidence="3">1.11.1.6</ecNumber>
    </recommendedName>
</protein>
<keyword evidence="5 11" id="KW-0349">Heme</keyword>
<evidence type="ECO:0000256" key="11">
    <source>
        <dbReference type="PIRSR" id="PIRSR038928-2"/>
    </source>
</evidence>
<organism evidence="14 15">
    <name type="scientific">Porphyra umbilicalis</name>
    <name type="common">Purple laver</name>
    <name type="synonym">Red alga</name>
    <dbReference type="NCBI Taxonomy" id="2786"/>
    <lineage>
        <taxon>Eukaryota</taxon>
        <taxon>Rhodophyta</taxon>
        <taxon>Bangiophyceae</taxon>
        <taxon>Bangiales</taxon>
        <taxon>Bangiaceae</taxon>
        <taxon>Porphyra</taxon>
    </lineage>
</organism>
<evidence type="ECO:0000256" key="9">
    <source>
        <dbReference type="ARBA" id="ARBA00023324"/>
    </source>
</evidence>
<dbReference type="GO" id="GO:0042542">
    <property type="term" value="P:response to hydrogen peroxide"/>
    <property type="evidence" value="ECO:0007669"/>
    <property type="project" value="TreeGrafter"/>
</dbReference>
<accession>A0A1X6NWV2</accession>
<dbReference type="InterPro" id="IPR024708">
    <property type="entry name" value="Catalase_AS"/>
</dbReference>
<dbReference type="GO" id="GO:0005737">
    <property type="term" value="C:cytoplasm"/>
    <property type="evidence" value="ECO:0007669"/>
    <property type="project" value="TreeGrafter"/>
</dbReference>
<dbReference type="OrthoDB" id="6880011at2759"/>
<dbReference type="SUPFAM" id="SSF56634">
    <property type="entry name" value="Heme-dependent catalase-like"/>
    <property type="match status" value="1"/>
</dbReference>
<evidence type="ECO:0000256" key="10">
    <source>
        <dbReference type="PIRSR" id="PIRSR038928-1"/>
    </source>
</evidence>
<dbReference type="PROSITE" id="PS00438">
    <property type="entry name" value="CATALASE_2"/>
    <property type="match status" value="1"/>
</dbReference>
<proteinExistence type="inferred from homology"/>
<feature type="active site" evidence="10">
    <location>
        <position position="167"/>
    </location>
</feature>
<comment type="cofactor">
    <cofactor evidence="1 11">
        <name>heme</name>
        <dbReference type="ChEBI" id="CHEBI:30413"/>
    </cofactor>
</comment>
<feature type="binding site" description="axial binding residue" evidence="11">
    <location>
        <position position="381"/>
    </location>
    <ligand>
        <name>heme</name>
        <dbReference type="ChEBI" id="CHEBI:30413"/>
    </ligand>
    <ligandPart>
        <name>Fe</name>
        <dbReference type="ChEBI" id="CHEBI:18248"/>
    </ligandPart>
</feature>
<feature type="active site" evidence="10">
    <location>
        <position position="90"/>
    </location>
</feature>
<keyword evidence="15" id="KW-1185">Reference proteome</keyword>
<evidence type="ECO:0000256" key="2">
    <source>
        <dbReference type="ARBA" id="ARBA00005329"/>
    </source>
</evidence>
<name>A0A1X6NWV2_PORUM</name>
<dbReference type="SMART" id="SM01060">
    <property type="entry name" value="Catalase"/>
    <property type="match status" value="1"/>
</dbReference>
<keyword evidence="7" id="KW-0560">Oxidoreductase</keyword>
<dbReference type="InterPro" id="IPR011614">
    <property type="entry name" value="Catalase_core"/>
</dbReference>
<dbReference type="GO" id="GO:0020037">
    <property type="term" value="F:heme binding"/>
    <property type="evidence" value="ECO:0007669"/>
    <property type="project" value="InterPro"/>
</dbReference>
<evidence type="ECO:0000256" key="8">
    <source>
        <dbReference type="ARBA" id="ARBA00023004"/>
    </source>
</evidence>
<dbReference type="EC" id="1.11.1.6" evidence="3"/>
<evidence type="ECO:0000256" key="5">
    <source>
        <dbReference type="ARBA" id="ARBA00022617"/>
    </source>
</evidence>
<dbReference type="GO" id="GO:0004096">
    <property type="term" value="F:catalase activity"/>
    <property type="evidence" value="ECO:0007669"/>
    <property type="project" value="UniProtKB-EC"/>
</dbReference>
<keyword evidence="4" id="KW-0575">Peroxidase</keyword>
<keyword evidence="12" id="KW-0732">Signal</keyword>
<keyword evidence="9" id="KW-0376">Hydrogen peroxide</keyword>
<dbReference type="PIRSF" id="PIRSF038928">
    <property type="entry name" value="Catalase_clade1-3"/>
    <property type="match status" value="1"/>
</dbReference>
<feature type="chain" id="PRO_5010881961" description="catalase" evidence="12">
    <location>
        <begin position="22"/>
        <end position="571"/>
    </location>
</feature>
<dbReference type="Pfam" id="PF00199">
    <property type="entry name" value="Catalase"/>
    <property type="match status" value="1"/>
</dbReference>
<dbReference type="Pfam" id="PF06628">
    <property type="entry name" value="Catalase-rel"/>
    <property type="match status" value="1"/>
</dbReference>
<dbReference type="InterPro" id="IPR024711">
    <property type="entry name" value="Catalase_clade1/3"/>
</dbReference>
<comment type="similarity">
    <text evidence="2">Belongs to the catalase family.</text>
</comment>
<evidence type="ECO:0000256" key="7">
    <source>
        <dbReference type="ARBA" id="ARBA00023002"/>
    </source>
</evidence>
<dbReference type="Gene3D" id="2.40.180.10">
    <property type="entry name" value="Catalase core domain"/>
    <property type="match status" value="1"/>
</dbReference>
<evidence type="ECO:0000256" key="12">
    <source>
        <dbReference type="SAM" id="SignalP"/>
    </source>
</evidence>
<dbReference type="Proteomes" id="UP000218209">
    <property type="component" value="Unassembled WGS sequence"/>
</dbReference>
<evidence type="ECO:0000259" key="13">
    <source>
        <dbReference type="SMART" id="SM01060"/>
    </source>
</evidence>
<feature type="signal peptide" evidence="12">
    <location>
        <begin position="1"/>
        <end position="21"/>
    </location>
</feature>
<feature type="domain" description="Catalase core" evidence="13">
    <location>
        <begin position="43"/>
        <end position="434"/>
    </location>
</feature>
<evidence type="ECO:0000256" key="1">
    <source>
        <dbReference type="ARBA" id="ARBA00001971"/>
    </source>
</evidence>
<dbReference type="PROSITE" id="PS51402">
    <property type="entry name" value="CATALASE_3"/>
    <property type="match status" value="1"/>
</dbReference>
<dbReference type="PANTHER" id="PTHR11465:SF23">
    <property type="entry name" value="CATALASE-2"/>
    <property type="match status" value="1"/>
</dbReference>
<evidence type="ECO:0000313" key="14">
    <source>
        <dbReference type="EMBL" id="OSX73109.1"/>
    </source>
</evidence>
<reference evidence="14 15" key="1">
    <citation type="submission" date="2017-03" db="EMBL/GenBank/DDBJ databases">
        <title>WGS assembly of Porphyra umbilicalis.</title>
        <authorList>
            <person name="Brawley S.H."/>
            <person name="Blouin N.A."/>
            <person name="Ficko-Blean E."/>
            <person name="Wheeler G.L."/>
            <person name="Lohr M."/>
            <person name="Goodson H.V."/>
            <person name="Jenkins J.W."/>
            <person name="Blaby-Haas C.E."/>
            <person name="Helliwell K.E."/>
            <person name="Chan C."/>
            <person name="Marriage T."/>
            <person name="Bhattacharya D."/>
            <person name="Klein A.S."/>
            <person name="Badis Y."/>
            <person name="Brodie J."/>
            <person name="Cao Y."/>
            <person name="Collen J."/>
            <person name="Dittami S.M."/>
            <person name="Gachon C.M."/>
            <person name="Green B.R."/>
            <person name="Karpowicz S."/>
            <person name="Kim J.W."/>
            <person name="Kudahl U."/>
            <person name="Lin S."/>
            <person name="Michel G."/>
            <person name="Mittag M."/>
            <person name="Olson B.J."/>
            <person name="Pangilinan J."/>
            <person name="Peng Y."/>
            <person name="Qiu H."/>
            <person name="Shu S."/>
            <person name="Singer J.T."/>
            <person name="Smith A.G."/>
            <person name="Sprecher B.N."/>
            <person name="Wagner V."/>
            <person name="Wang W."/>
            <person name="Wang Z.-Y."/>
            <person name="Yan J."/>
            <person name="Yarish C."/>
            <person name="Zoeuner-Riek S."/>
            <person name="Zhuang Y."/>
            <person name="Zou Y."/>
            <person name="Lindquist E.A."/>
            <person name="Grimwood J."/>
            <person name="Barry K."/>
            <person name="Rokhsar D.S."/>
            <person name="Schmutz J."/>
            <person name="Stiller J.W."/>
            <person name="Grossman A.R."/>
            <person name="Prochnik S.E."/>
        </authorList>
    </citation>
    <scope>NUCLEOTIDE SEQUENCE [LARGE SCALE GENOMIC DNA]</scope>
    <source>
        <strain evidence="14">4086291</strain>
    </source>
</reference>
<evidence type="ECO:0000256" key="3">
    <source>
        <dbReference type="ARBA" id="ARBA00012314"/>
    </source>
</evidence>
<evidence type="ECO:0000256" key="4">
    <source>
        <dbReference type="ARBA" id="ARBA00022559"/>
    </source>
</evidence>
<dbReference type="EMBL" id="KV919018">
    <property type="protein sequence ID" value="OSX73109.1"/>
    <property type="molecule type" value="Genomic_DNA"/>
</dbReference>
<dbReference type="InterPro" id="IPR010582">
    <property type="entry name" value="Catalase_immune_responsive"/>
</dbReference>
<dbReference type="AlphaFoldDB" id="A0A1X6NWV2"/>
<evidence type="ECO:0000256" key="6">
    <source>
        <dbReference type="ARBA" id="ARBA00022723"/>
    </source>
</evidence>
<keyword evidence="6 11" id="KW-0479">Metal-binding</keyword>
<keyword evidence="8 11" id="KW-0408">Iron</keyword>
<dbReference type="InterPro" id="IPR020835">
    <property type="entry name" value="Catalase_sf"/>
</dbReference>
<sequence>MGATRLLATAVAAAAAAAVAASSVATPAGAHGGVAHPPLAPMTSDVGTPVGDDRNTLSVGPSGALLVQDTRAAEKLARFDRERTPERVVHARGTGAHGTFVSYGDLSALTSAGFLGGADRETEVFVRFSTVIHGKGSPESLRDPRGFAVKFKIAEKYGGGIWDLVGNNLDVFFIRDQVSFPDMVHSLKPDPVTNIQDPNRFFDFFGALGGAATNMLTTLYSDLGIPATLREMNGHSVHAYKFVNKARKVTYVKFQWTSMQGVRNMTAAEAAKVQSMDFNHATRDLYGSIEAGRFPSWELRYQTLSAEQMASADLGFNALDATKFWPEDLAPFVAIGKMTLNRVPDNFFQSTEQAAFNPGAFLPGAIEPSEDKLLQGRLMAYADTQRYRLGANHAMLPVNRPVSPVRNHGQDGAANSGNTKGTFNYGISLTHDAFPPSDAARFSTSRVCTVIAQAGIEVTADFHQAGTRWASYSARDQANTVANLAGDLGQVRSDLVRNTMCAHFFKAHPAFGRRVAKAVRCDMRVVRRIAARLSDGMPMRHAGDGPCKADMAAKKAAKAAKKAEKKAMKYE</sequence>
<gene>
    <name evidence="14" type="ORF">BU14_0377s0010</name>
</gene>
<dbReference type="PANTHER" id="PTHR11465">
    <property type="entry name" value="CATALASE"/>
    <property type="match status" value="1"/>
</dbReference>
<dbReference type="GO" id="GO:0042744">
    <property type="term" value="P:hydrogen peroxide catabolic process"/>
    <property type="evidence" value="ECO:0007669"/>
    <property type="project" value="UniProtKB-KW"/>
</dbReference>
<dbReference type="GO" id="GO:0046872">
    <property type="term" value="F:metal ion binding"/>
    <property type="evidence" value="ECO:0007669"/>
    <property type="project" value="UniProtKB-KW"/>
</dbReference>
<dbReference type="InterPro" id="IPR018028">
    <property type="entry name" value="Catalase"/>
</dbReference>
<dbReference type="PRINTS" id="PR00067">
    <property type="entry name" value="CATALASE"/>
</dbReference>